<keyword evidence="5" id="KW-1185">Reference proteome</keyword>
<dbReference type="EMBL" id="AMGY01000004">
    <property type="protein sequence ID" value="EXJ84020.1"/>
    <property type="molecule type" value="Genomic_DNA"/>
</dbReference>
<keyword evidence="1" id="KW-0560">Oxidoreductase</keyword>
<comment type="caution">
    <text evidence="4">The sequence shown here is derived from an EMBL/GenBank/DDBJ whole genome shotgun (WGS) entry which is preliminary data.</text>
</comment>
<dbReference type="RefSeq" id="XP_007733005.1">
    <property type="nucleotide sequence ID" value="XM_007734815.1"/>
</dbReference>
<dbReference type="SUPFAM" id="SSF51735">
    <property type="entry name" value="NAD(P)-binding Rossmann-fold domains"/>
    <property type="match status" value="1"/>
</dbReference>
<reference evidence="4 5" key="1">
    <citation type="submission" date="2013-03" db="EMBL/GenBank/DDBJ databases">
        <title>The Genome Sequence of Capronia epimyces CBS 606.96.</title>
        <authorList>
            <consortium name="The Broad Institute Genomics Platform"/>
            <person name="Cuomo C."/>
            <person name="de Hoog S."/>
            <person name="Gorbushina A."/>
            <person name="Walker B."/>
            <person name="Young S.K."/>
            <person name="Zeng Q."/>
            <person name="Gargeya S."/>
            <person name="Fitzgerald M."/>
            <person name="Haas B."/>
            <person name="Abouelleil A."/>
            <person name="Allen A.W."/>
            <person name="Alvarado L."/>
            <person name="Arachchi H.M."/>
            <person name="Berlin A.M."/>
            <person name="Chapman S.B."/>
            <person name="Gainer-Dewar J."/>
            <person name="Goldberg J."/>
            <person name="Griggs A."/>
            <person name="Gujja S."/>
            <person name="Hansen M."/>
            <person name="Howarth C."/>
            <person name="Imamovic A."/>
            <person name="Ireland A."/>
            <person name="Larimer J."/>
            <person name="McCowan C."/>
            <person name="Murphy C."/>
            <person name="Pearson M."/>
            <person name="Poon T.W."/>
            <person name="Priest M."/>
            <person name="Roberts A."/>
            <person name="Saif S."/>
            <person name="Shea T."/>
            <person name="Sisk P."/>
            <person name="Sykes S."/>
            <person name="Wortman J."/>
            <person name="Nusbaum C."/>
            <person name="Birren B."/>
        </authorList>
    </citation>
    <scope>NUCLEOTIDE SEQUENCE [LARGE SCALE GENOMIC DNA]</scope>
    <source>
        <strain evidence="4 5">CBS 606.96</strain>
    </source>
</reference>
<organism evidence="4 5">
    <name type="scientific">Capronia epimyces CBS 606.96</name>
    <dbReference type="NCBI Taxonomy" id="1182542"/>
    <lineage>
        <taxon>Eukaryota</taxon>
        <taxon>Fungi</taxon>
        <taxon>Dikarya</taxon>
        <taxon>Ascomycota</taxon>
        <taxon>Pezizomycotina</taxon>
        <taxon>Eurotiomycetes</taxon>
        <taxon>Chaetothyriomycetidae</taxon>
        <taxon>Chaetothyriales</taxon>
        <taxon>Herpotrichiellaceae</taxon>
        <taxon>Capronia</taxon>
    </lineage>
</organism>
<dbReference type="GeneID" id="19168805"/>
<evidence type="ECO:0000313" key="5">
    <source>
        <dbReference type="Proteomes" id="UP000019478"/>
    </source>
</evidence>
<dbReference type="OrthoDB" id="2735536at2759"/>
<dbReference type="PANTHER" id="PTHR10366">
    <property type="entry name" value="NAD DEPENDENT EPIMERASE/DEHYDRATASE"/>
    <property type="match status" value="1"/>
</dbReference>
<proteinExistence type="inferred from homology"/>
<dbReference type="Proteomes" id="UP000019478">
    <property type="component" value="Unassembled WGS sequence"/>
</dbReference>
<dbReference type="HOGENOM" id="CLU_007383_9_2_1"/>
<dbReference type="Gene3D" id="3.40.50.720">
    <property type="entry name" value="NAD(P)-binding Rossmann-like Domain"/>
    <property type="match status" value="1"/>
</dbReference>
<dbReference type="eggNOG" id="KOG1502">
    <property type="taxonomic scope" value="Eukaryota"/>
</dbReference>
<dbReference type="InterPro" id="IPR036291">
    <property type="entry name" value="NAD(P)-bd_dom_sf"/>
</dbReference>
<dbReference type="FunFam" id="3.40.50.720:FF:000191">
    <property type="entry name" value="Methylglyoxal reductase (NADPH-dependent)"/>
    <property type="match status" value="1"/>
</dbReference>
<sequence length="370" mass="40613">MPKVLVTGQLQLDSASHQRLRWPNDSIQEQKLTAALGGSGFIAAYCIKQLLERGCEVVTTVRSHDKGTKVLNAHSASGGKLSYQIVEDVARKGAFDEVVKSTPDLDFVLHTASPFHYNVQDPVKDFLEPAVTGTTSILQAIKDSAPSVKRVVFTSSFAAVNGGSKTTPPFYDESCWNPITWDEAAQDKTKAYRGSKTLAERAAWAFIENEKPTFDLVTINPSLVFGPAAPHLSPGELASLNTSNLRIWDMIQGKMKDRLDPTGFYSWVDVRDVALAHVRALEIPEAGGSRFLLMAGYHTNKRIAEIIATLGPEFRELFPANLEALDDDLPGPAERYTFSTKRSTEVLGIVYTSLENSVKDTVESLLKLRA</sequence>
<dbReference type="PANTHER" id="PTHR10366:SF564">
    <property type="entry name" value="STEROL-4-ALPHA-CARBOXYLATE 3-DEHYDROGENASE, DECARBOXYLATING"/>
    <property type="match status" value="1"/>
</dbReference>
<feature type="domain" description="NAD-dependent epimerase/dehydratase" evidence="3">
    <location>
        <begin position="36"/>
        <end position="288"/>
    </location>
</feature>
<dbReference type="STRING" id="1182542.W9Y304"/>
<comment type="similarity">
    <text evidence="2">Belongs to the NAD(P)-dependent epimerase/dehydratase family. Dihydroflavonol-4-reductase subfamily.</text>
</comment>
<dbReference type="Pfam" id="PF01370">
    <property type="entry name" value="Epimerase"/>
    <property type="match status" value="1"/>
</dbReference>
<evidence type="ECO:0000256" key="2">
    <source>
        <dbReference type="ARBA" id="ARBA00023445"/>
    </source>
</evidence>
<evidence type="ECO:0000256" key="1">
    <source>
        <dbReference type="ARBA" id="ARBA00023002"/>
    </source>
</evidence>
<dbReference type="GO" id="GO:0016616">
    <property type="term" value="F:oxidoreductase activity, acting on the CH-OH group of donors, NAD or NADP as acceptor"/>
    <property type="evidence" value="ECO:0007669"/>
    <property type="project" value="TreeGrafter"/>
</dbReference>
<evidence type="ECO:0000313" key="4">
    <source>
        <dbReference type="EMBL" id="EXJ84020.1"/>
    </source>
</evidence>
<protein>
    <submittedName>
        <fullName evidence="4">Dihydroflavonol-4-reductase</fullName>
    </submittedName>
</protein>
<dbReference type="InterPro" id="IPR050425">
    <property type="entry name" value="NAD(P)_dehydrat-like"/>
</dbReference>
<accession>W9Y304</accession>
<evidence type="ECO:0000259" key="3">
    <source>
        <dbReference type="Pfam" id="PF01370"/>
    </source>
</evidence>
<dbReference type="CDD" id="cd05227">
    <property type="entry name" value="AR_SDR_e"/>
    <property type="match status" value="1"/>
</dbReference>
<dbReference type="InterPro" id="IPR001509">
    <property type="entry name" value="Epimerase_deHydtase"/>
</dbReference>
<dbReference type="AlphaFoldDB" id="W9Y304"/>
<name>W9Y304_9EURO</name>
<gene>
    <name evidence="4" type="ORF">A1O3_04687</name>
</gene>